<reference evidence="4 5" key="1">
    <citation type="submission" date="2018-04" db="EMBL/GenBank/DDBJ databases">
        <authorList>
            <person name="Zhang X."/>
            <person name="Yuan J."/>
            <person name="Li F."/>
            <person name="Xiang J."/>
        </authorList>
    </citation>
    <scope>NUCLEOTIDE SEQUENCE [LARGE SCALE GENOMIC DNA]</scope>
    <source>
        <tissue evidence="4">Muscle</tissue>
    </source>
</reference>
<dbReference type="InterPro" id="IPR004827">
    <property type="entry name" value="bZIP"/>
</dbReference>
<dbReference type="SUPFAM" id="SSF57959">
    <property type="entry name" value="Leucine zipper domain"/>
    <property type="match status" value="1"/>
</dbReference>
<gene>
    <name evidence="4" type="ORF">C7M84_008290</name>
</gene>
<dbReference type="GO" id="GO:0000981">
    <property type="term" value="F:DNA-binding transcription factor activity, RNA polymerase II-specific"/>
    <property type="evidence" value="ECO:0007669"/>
    <property type="project" value="TreeGrafter"/>
</dbReference>
<dbReference type="Proteomes" id="UP000283509">
    <property type="component" value="Unassembled WGS sequence"/>
</dbReference>
<dbReference type="PANTHER" id="PTHR23334:SF20">
    <property type="entry name" value="BASIC LEUCINE ZIPPER 24"/>
    <property type="match status" value="1"/>
</dbReference>
<accession>A0A3R7QNS4</accession>
<evidence type="ECO:0000256" key="2">
    <source>
        <dbReference type="SAM" id="MobiDB-lite"/>
    </source>
</evidence>
<evidence type="ECO:0000259" key="3">
    <source>
        <dbReference type="SMART" id="SM00338"/>
    </source>
</evidence>
<keyword evidence="5" id="KW-1185">Reference proteome</keyword>
<dbReference type="InterPro" id="IPR031106">
    <property type="entry name" value="C/EBP"/>
</dbReference>
<reference evidence="4 5" key="2">
    <citation type="submission" date="2019-01" db="EMBL/GenBank/DDBJ databases">
        <title>The decoding of complex shrimp genome reveals the adaptation for benthos swimmer, frequently molting mechanism and breeding impact on genome.</title>
        <authorList>
            <person name="Sun Y."/>
            <person name="Gao Y."/>
            <person name="Yu Y."/>
        </authorList>
    </citation>
    <scope>NUCLEOTIDE SEQUENCE [LARGE SCALE GENOMIC DNA]</scope>
    <source>
        <tissue evidence="4">Muscle</tissue>
    </source>
</reference>
<name>A0A3R7QNS4_PENVA</name>
<proteinExistence type="predicted"/>
<dbReference type="AlphaFoldDB" id="A0A3R7QNS4"/>
<feature type="domain" description="BZIP" evidence="3">
    <location>
        <begin position="179"/>
        <end position="243"/>
    </location>
</feature>
<feature type="region of interest" description="Disordered" evidence="2">
    <location>
        <begin position="68"/>
        <end position="182"/>
    </location>
</feature>
<dbReference type="OrthoDB" id="6366860at2759"/>
<evidence type="ECO:0000256" key="1">
    <source>
        <dbReference type="SAM" id="Coils"/>
    </source>
</evidence>
<comment type="caution">
    <text evidence="4">The sequence shown here is derived from an EMBL/GenBank/DDBJ whole genome shotgun (WGS) entry which is preliminary data.</text>
</comment>
<feature type="compositionally biased region" description="Low complexity" evidence="2">
    <location>
        <begin position="120"/>
        <end position="148"/>
    </location>
</feature>
<feature type="compositionally biased region" description="Low complexity" evidence="2">
    <location>
        <begin position="17"/>
        <end position="26"/>
    </location>
</feature>
<protein>
    <recommendedName>
        <fullName evidence="3">BZIP domain-containing protein</fullName>
    </recommendedName>
</protein>
<dbReference type="Pfam" id="PF07716">
    <property type="entry name" value="bZIP_2"/>
    <property type="match status" value="1"/>
</dbReference>
<organism evidence="4 5">
    <name type="scientific">Penaeus vannamei</name>
    <name type="common">Whiteleg shrimp</name>
    <name type="synonym">Litopenaeus vannamei</name>
    <dbReference type="NCBI Taxonomy" id="6689"/>
    <lineage>
        <taxon>Eukaryota</taxon>
        <taxon>Metazoa</taxon>
        <taxon>Ecdysozoa</taxon>
        <taxon>Arthropoda</taxon>
        <taxon>Crustacea</taxon>
        <taxon>Multicrustacea</taxon>
        <taxon>Malacostraca</taxon>
        <taxon>Eumalacostraca</taxon>
        <taxon>Eucarida</taxon>
        <taxon>Decapoda</taxon>
        <taxon>Dendrobranchiata</taxon>
        <taxon>Penaeoidea</taxon>
        <taxon>Penaeidae</taxon>
        <taxon>Penaeus</taxon>
    </lineage>
</organism>
<evidence type="ECO:0000313" key="4">
    <source>
        <dbReference type="EMBL" id="ROT73270.1"/>
    </source>
</evidence>
<keyword evidence="1" id="KW-0175">Coiled coil</keyword>
<dbReference type="InterPro" id="IPR046347">
    <property type="entry name" value="bZIP_sf"/>
</dbReference>
<feature type="coiled-coil region" evidence="1">
    <location>
        <begin position="191"/>
        <end position="233"/>
    </location>
</feature>
<dbReference type="Gene3D" id="1.20.5.170">
    <property type="match status" value="1"/>
</dbReference>
<evidence type="ECO:0000313" key="5">
    <source>
        <dbReference type="Proteomes" id="UP000283509"/>
    </source>
</evidence>
<dbReference type="GO" id="GO:0006351">
    <property type="term" value="P:DNA-templated transcription"/>
    <property type="evidence" value="ECO:0007669"/>
    <property type="project" value="InterPro"/>
</dbReference>
<sequence length="244" mass="26648">MPLPTPGKPYPRGEPVYRSPSPYRSPDATGLLKEGQAAGRNGTRGTGVAAASVITGTSLLRIAPEDDTLGLGLINPNELTTPPAPQLRPLTPVDSHFQTPYRPPASTSGLYQPPTPHPPSYSSSQPSPLGYSPTQYNPPLNYPSSLSPFRFSATPPLDPLASPRAADPGRQKGTLLKPTDSAKYRVIREQNNAASRRYREAQRGQRHLQEENLTRLLKENQALRARVTDLEKLRNVFKDILDSL</sequence>
<feature type="region of interest" description="Disordered" evidence="2">
    <location>
        <begin position="1"/>
        <end position="47"/>
    </location>
</feature>
<dbReference type="SMART" id="SM00338">
    <property type="entry name" value="BRLZ"/>
    <property type="match status" value="1"/>
</dbReference>
<dbReference type="GO" id="GO:0000978">
    <property type="term" value="F:RNA polymerase II cis-regulatory region sequence-specific DNA binding"/>
    <property type="evidence" value="ECO:0007669"/>
    <property type="project" value="TreeGrafter"/>
</dbReference>
<dbReference type="EMBL" id="QCYY01002044">
    <property type="protein sequence ID" value="ROT73270.1"/>
    <property type="molecule type" value="Genomic_DNA"/>
</dbReference>
<dbReference type="PANTHER" id="PTHR23334">
    <property type="entry name" value="CCAAT/ENHANCER BINDING PROTEIN"/>
    <property type="match status" value="1"/>
</dbReference>